<keyword evidence="2" id="KW-0808">Transferase</keyword>
<proteinExistence type="predicted"/>
<dbReference type="EC" id="2.7.8.-" evidence="2"/>
<evidence type="ECO:0000259" key="1">
    <source>
        <dbReference type="PROSITE" id="PS50035"/>
    </source>
</evidence>
<gene>
    <name evidence="2" type="primary">ybhO_2</name>
    <name evidence="2" type="ORF">NCTC9077_04202</name>
</gene>
<dbReference type="Pfam" id="PF13091">
    <property type="entry name" value="PLDc_2"/>
    <property type="match status" value="1"/>
</dbReference>
<dbReference type="AlphaFoldDB" id="A0A376VLL8"/>
<dbReference type="SUPFAM" id="SSF56024">
    <property type="entry name" value="Phospholipase D/nuclease"/>
    <property type="match status" value="1"/>
</dbReference>
<dbReference type="GO" id="GO:0016020">
    <property type="term" value="C:membrane"/>
    <property type="evidence" value="ECO:0007669"/>
    <property type="project" value="TreeGrafter"/>
</dbReference>
<evidence type="ECO:0000313" key="3">
    <source>
        <dbReference type="Proteomes" id="UP000254495"/>
    </source>
</evidence>
<dbReference type="EMBL" id="UGCU01000001">
    <property type="protein sequence ID" value="STJ12453.1"/>
    <property type="molecule type" value="Genomic_DNA"/>
</dbReference>
<protein>
    <submittedName>
        <fullName evidence="2">Putative phospholipase</fullName>
        <ecNumber evidence="2">2.7.8.-</ecNumber>
    </submittedName>
</protein>
<dbReference type="GO" id="GO:0032049">
    <property type="term" value="P:cardiolipin biosynthetic process"/>
    <property type="evidence" value="ECO:0007669"/>
    <property type="project" value="UniProtKB-ARBA"/>
</dbReference>
<sequence>MRIKLIIQGEPDMPIVRVGARLLYNYLVKGGVQVFEYRRRPLHGKVALMDDHWATVGSSNLESAQFVTESRSKCHHPRSSF</sequence>
<dbReference type="InterPro" id="IPR025202">
    <property type="entry name" value="PLD-like_dom"/>
</dbReference>
<reference evidence="2 3" key="1">
    <citation type="submission" date="2018-06" db="EMBL/GenBank/DDBJ databases">
        <authorList>
            <consortium name="Pathogen Informatics"/>
            <person name="Doyle S."/>
        </authorList>
    </citation>
    <scope>NUCLEOTIDE SEQUENCE [LARGE SCALE GENOMIC DNA]</scope>
    <source>
        <strain evidence="2 3">NCTC9077</strain>
    </source>
</reference>
<dbReference type="Proteomes" id="UP000254495">
    <property type="component" value="Unassembled WGS sequence"/>
</dbReference>
<feature type="domain" description="PLD phosphodiesterase" evidence="1">
    <location>
        <begin position="38"/>
        <end position="65"/>
    </location>
</feature>
<dbReference type="Gene3D" id="3.30.870.10">
    <property type="entry name" value="Endonuclease Chain A"/>
    <property type="match status" value="1"/>
</dbReference>
<dbReference type="PANTHER" id="PTHR21248:SF23">
    <property type="entry name" value="CARDIOLIPIN SYNTHASE B"/>
    <property type="match status" value="1"/>
</dbReference>
<name>A0A376VLL8_ECOLX</name>
<evidence type="ECO:0000313" key="2">
    <source>
        <dbReference type="EMBL" id="STJ12453.1"/>
    </source>
</evidence>
<dbReference type="InterPro" id="IPR001736">
    <property type="entry name" value="PLipase_D/transphosphatidylase"/>
</dbReference>
<accession>A0A376VLL8</accession>
<dbReference type="GO" id="GO:0008808">
    <property type="term" value="F:cardiolipin synthase activity"/>
    <property type="evidence" value="ECO:0007669"/>
    <property type="project" value="TreeGrafter"/>
</dbReference>
<organism evidence="2 3">
    <name type="scientific">Escherichia coli</name>
    <dbReference type="NCBI Taxonomy" id="562"/>
    <lineage>
        <taxon>Bacteria</taxon>
        <taxon>Pseudomonadati</taxon>
        <taxon>Pseudomonadota</taxon>
        <taxon>Gammaproteobacteria</taxon>
        <taxon>Enterobacterales</taxon>
        <taxon>Enterobacteriaceae</taxon>
        <taxon>Escherichia</taxon>
    </lineage>
</organism>
<dbReference type="PROSITE" id="PS50035">
    <property type="entry name" value="PLD"/>
    <property type="match status" value="1"/>
</dbReference>
<dbReference type="PANTHER" id="PTHR21248">
    <property type="entry name" value="CARDIOLIPIN SYNTHASE"/>
    <property type="match status" value="1"/>
</dbReference>